<protein>
    <recommendedName>
        <fullName evidence="3">DUF31 domain-containing protein</fullName>
    </recommendedName>
</protein>
<keyword evidence="2" id="KW-1185">Reference proteome</keyword>
<sequence length="460" mass="55062">MILENMNEKQINLNNEIGNILVNQNKINKKLELTNEFLKKLFLYCELEVKKYNKIIKYTVDKAIYCEDEYENPYLFVEFNPFGNLLVSLINNETLLINPKTNIKQKNINKNNEYIIDVIGYKLFEKQEYEYITHSSKNKKSIFKNNRAIAVSLNENKRADILKQKIINLDEYIKDKNNVNILSKNQNVNINERTIPTFNKESPESSQIEMIFADVELEHSWWFKGLRNDFGYTEPNEWYPGRYDKGLCHFIAMSILLQYSQLFYSDKTFDEDQLKKYSTTYNQSDPDRDRFDYATVDTFNKKIPFDLWEKYNHGFATTHLDVVKIMKSFFSENKNGMPIDFQTRVWGWIKPWKWIRDNKPTIIMGNDFTFGYHAIMPYGYYNNENKYLVHYGWEGYSQVIMSSSFLFETWLVGIYQRKNISNSQRFVHFQGRKMSLEEYEKFLQEKYGKNYPFEHHGGGY</sequence>
<gene>
    <name evidence="1" type="ORF">R9B83_02260</name>
</gene>
<name>A0ABZ0P9T5_9BACT</name>
<evidence type="ECO:0000313" key="2">
    <source>
        <dbReference type="Proteomes" id="UP001303601"/>
    </source>
</evidence>
<dbReference type="Proteomes" id="UP001303601">
    <property type="component" value="Chromosome"/>
</dbReference>
<dbReference type="RefSeq" id="WP_140031356.1">
    <property type="nucleotide sequence ID" value="NZ_CP137845.1"/>
</dbReference>
<dbReference type="InterPro" id="IPR054779">
    <property type="entry name" value="Cys_pept_put_mycoplasmatota"/>
</dbReference>
<proteinExistence type="predicted"/>
<evidence type="ECO:0008006" key="3">
    <source>
        <dbReference type="Google" id="ProtNLM"/>
    </source>
</evidence>
<accession>A0ABZ0P9T5</accession>
<organism evidence="1 2">
    <name type="scientific">Metamycoplasma equirhinis</name>
    <dbReference type="NCBI Taxonomy" id="92402"/>
    <lineage>
        <taxon>Bacteria</taxon>
        <taxon>Bacillati</taxon>
        <taxon>Mycoplasmatota</taxon>
        <taxon>Mycoplasmoidales</taxon>
        <taxon>Metamycoplasmataceae</taxon>
        <taxon>Metamycoplasma</taxon>
    </lineage>
</organism>
<reference evidence="1" key="1">
    <citation type="submission" date="2023-11" db="EMBL/GenBank/DDBJ databases">
        <title>Completed genome sequence of Mycoplasma equirhinis type strain M432/72.</title>
        <authorList>
            <person name="Spergser J."/>
        </authorList>
    </citation>
    <scope>NUCLEOTIDE SEQUENCE [LARGE SCALE GENOMIC DNA]</scope>
    <source>
        <strain evidence="1">M432/72</strain>
    </source>
</reference>
<dbReference type="EMBL" id="CP137845">
    <property type="protein sequence ID" value="WPB53794.1"/>
    <property type="molecule type" value="Genomic_DNA"/>
</dbReference>
<evidence type="ECO:0000313" key="1">
    <source>
        <dbReference type="EMBL" id="WPB53794.1"/>
    </source>
</evidence>
<dbReference type="NCBIfam" id="NF045837">
    <property type="entry name" value="Mplas_Cys_pep"/>
    <property type="match status" value="1"/>
</dbReference>
<dbReference type="GeneID" id="94493697"/>